<dbReference type="AlphaFoldDB" id="A0A6I3SVZ9"/>
<dbReference type="FunFam" id="1.10.10.10:FF:000001">
    <property type="entry name" value="LysR family transcriptional regulator"/>
    <property type="match status" value="1"/>
</dbReference>
<reference evidence="7 8" key="3">
    <citation type="submission" date="2019-11" db="EMBL/GenBank/DDBJ databases">
        <title>Type strains purchased from KCTC, JCM and DSMZ.</title>
        <authorList>
            <person name="Lu H."/>
        </authorList>
    </citation>
    <scope>NUCLEOTIDE SEQUENCE [LARGE SCALE GENOMIC DNA]</scope>
    <source>
        <strain evidence="7 8">KCTC 52429</strain>
    </source>
</reference>
<comment type="caution">
    <text evidence="7">The sequence shown here is derived from an EMBL/GenBank/DDBJ whole genome shotgun (WGS) entry which is preliminary data.</text>
</comment>
<evidence type="ECO:0000259" key="5">
    <source>
        <dbReference type="PROSITE" id="PS50931"/>
    </source>
</evidence>
<keyword evidence="3" id="KW-0238">DNA-binding</keyword>
<keyword evidence="9" id="KW-1185">Reference proteome</keyword>
<evidence type="ECO:0000313" key="7">
    <source>
        <dbReference type="EMBL" id="MTV52452.1"/>
    </source>
</evidence>
<dbReference type="Gene3D" id="1.10.10.10">
    <property type="entry name" value="Winged helix-like DNA-binding domain superfamily/Winged helix DNA-binding domain"/>
    <property type="match status" value="1"/>
</dbReference>
<dbReference type="SUPFAM" id="SSF53850">
    <property type="entry name" value="Periplasmic binding protein-like II"/>
    <property type="match status" value="1"/>
</dbReference>
<dbReference type="InterPro" id="IPR058163">
    <property type="entry name" value="LysR-type_TF_proteobact-type"/>
</dbReference>
<dbReference type="PRINTS" id="PR00039">
    <property type="entry name" value="HTHLYSR"/>
</dbReference>
<dbReference type="GO" id="GO:0003700">
    <property type="term" value="F:DNA-binding transcription factor activity"/>
    <property type="evidence" value="ECO:0007669"/>
    <property type="project" value="InterPro"/>
</dbReference>
<dbReference type="RefSeq" id="WP_170299957.1">
    <property type="nucleotide sequence ID" value="NZ_BMKG01000024.1"/>
</dbReference>
<dbReference type="Proteomes" id="UP000430634">
    <property type="component" value="Unassembled WGS sequence"/>
</dbReference>
<dbReference type="InterPro" id="IPR036388">
    <property type="entry name" value="WH-like_DNA-bd_sf"/>
</dbReference>
<dbReference type="InterPro" id="IPR036390">
    <property type="entry name" value="WH_DNA-bd_sf"/>
</dbReference>
<name>A0A6I3SVZ9_9BURK</name>
<evidence type="ECO:0000256" key="3">
    <source>
        <dbReference type="ARBA" id="ARBA00023125"/>
    </source>
</evidence>
<protein>
    <submittedName>
        <fullName evidence="7">LysR family transcriptional regulator</fullName>
    </submittedName>
</protein>
<dbReference type="InterPro" id="IPR000847">
    <property type="entry name" value="LysR_HTH_N"/>
</dbReference>
<comment type="similarity">
    <text evidence="1">Belongs to the LysR transcriptional regulatory family.</text>
</comment>
<dbReference type="Pfam" id="PF00126">
    <property type="entry name" value="HTH_1"/>
    <property type="match status" value="1"/>
</dbReference>
<reference evidence="9" key="2">
    <citation type="journal article" date="2019" name="Int. J. Syst. Evol. Microbiol.">
        <title>The Global Catalogue of Microorganisms (GCM) 10K type strain sequencing project: providing services to taxonomists for standard genome sequencing and annotation.</title>
        <authorList>
            <consortium name="The Broad Institute Genomics Platform"/>
            <consortium name="The Broad Institute Genome Sequencing Center for Infectious Disease"/>
            <person name="Wu L."/>
            <person name="Ma J."/>
        </authorList>
    </citation>
    <scope>NUCLEOTIDE SEQUENCE [LARGE SCALE GENOMIC DNA]</scope>
    <source>
        <strain evidence="9">CGMCC 1.15931</strain>
    </source>
</reference>
<dbReference type="EMBL" id="WNKZ01000012">
    <property type="protein sequence ID" value="MTV52452.1"/>
    <property type="molecule type" value="Genomic_DNA"/>
</dbReference>
<evidence type="ECO:0000313" key="9">
    <source>
        <dbReference type="Proteomes" id="UP000622638"/>
    </source>
</evidence>
<sequence>MTNPLLNLPPLDALRGFVATARRLSITAAARDLCLTQSAVSRQIQALEARLGTALLVRGKRQIALTDAGRQLFALASPWLDQLADLAVSLRPGTRPVTISASIGVASLWVLPRLGDFQAAHPDIDLRVETSNRVMDLAREGVDLAIRYSPAAHVRAAHSPAAHLLANPLHLFAEELVPVASPAVAAGAFRDDAALARQVLLELDDPAHAFLHWAPWLQACGVAARPARMLRFNQYDQLIQAAIEGNGVALGRLALILPALREGRLVAQPGRRRAVADYGYWLLQADVPRPEVATVRDWLLGHVAATVTELARLPG</sequence>
<reference evidence="6" key="4">
    <citation type="submission" date="2024-05" db="EMBL/GenBank/DDBJ databases">
        <authorList>
            <person name="Sun Q."/>
            <person name="Zhou Y."/>
        </authorList>
    </citation>
    <scope>NUCLEOTIDE SEQUENCE</scope>
    <source>
        <strain evidence="6">CGMCC 1.15931</strain>
    </source>
</reference>
<dbReference type="GO" id="GO:0006351">
    <property type="term" value="P:DNA-templated transcription"/>
    <property type="evidence" value="ECO:0007669"/>
    <property type="project" value="TreeGrafter"/>
</dbReference>
<evidence type="ECO:0000256" key="2">
    <source>
        <dbReference type="ARBA" id="ARBA00023015"/>
    </source>
</evidence>
<evidence type="ECO:0000313" key="6">
    <source>
        <dbReference type="EMBL" id="GGC18286.1"/>
    </source>
</evidence>
<dbReference type="InterPro" id="IPR005119">
    <property type="entry name" value="LysR_subst-bd"/>
</dbReference>
<dbReference type="PANTHER" id="PTHR30537:SF74">
    <property type="entry name" value="HTH-TYPE TRANSCRIPTIONAL REGULATOR TRPI"/>
    <property type="match status" value="1"/>
</dbReference>
<dbReference type="PROSITE" id="PS50931">
    <property type="entry name" value="HTH_LYSR"/>
    <property type="match status" value="1"/>
</dbReference>
<keyword evidence="4" id="KW-0804">Transcription</keyword>
<dbReference type="SUPFAM" id="SSF46785">
    <property type="entry name" value="Winged helix' DNA-binding domain"/>
    <property type="match status" value="1"/>
</dbReference>
<dbReference type="Gene3D" id="3.40.190.10">
    <property type="entry name" value="Periplasmic binding protein-like II"/>
    <property type="match status" value="2"/>
</dbReference>
<dbReference type="CDD" id="cd08432">
    <property type="entry name" value="PBP2_GcdR_TrpI_HvrB_AmpR_like"/>
    <property type="match status" value="1"/>
</dbReference>
<keyword evidence="2" id="KW-0805">Transcription regulation</keyword>
<evidence type="ECO:0000256" key="4">
    <source>
        <dbReference type="ARBA" id="ARBA00023163"/>
    </source>
</evidence>
<reference evidence="6" key="1">
    <citation type="journal article" date="2014" name="Int. J. Syst. Evol. Microbiol.">
        <title>Complete genome of a new Firmicutes species belonging to the dominant human colonic microbiota ('Ruminococcus bicirculans') reveals two chromosomes and a selective capacity to utilize plant glucans.</title>
        <authorList>
            <consortium name="NISC Comparative Sequencing Program"/>
            <person name="Wegmann U."/>
            <person name="Louis P."/>
            <person name="Goesmann A."/>
            <person name="Henrissat B."/>
            <person name="Duncan S.H."/>
            <person name="Flint H.J."/>
        </authorList>
    </citation>
    <scope>NUCLEOTIDE SEQUENCE</scope>
    <source>
        <strain evidence="6">CGMCC 1.15931</strain>
    </source>
</reference>
<gene>
    <name evidence="6" type="ORF">GCM10011572_44570</name>
    <name evidence="7" type="ORF">GM672_06835</name>
</gene>
<accession>A0A6I3SVZ9</accession>
<organism evidence="7 8">
    <name type="scientific">Pseudoduganella buxea</name>
    <dbReference type="NCBI Taxonomy" id="1949069"/>
    <lineage>
        <taxon>Bacteria</taxon>
        <taxon>Pseudomonadati</taxon>
        <taxon>Pseudomonadota</taxon>
        <taxon>Betaproteobacteria</taxon>
        <taxon>Burkholderiales</taxon>
        <taxon>Oxalobacteraceae</taxon>
        <taxon>Telluria group</taxon>
        <taxon>Pseudoduganella</taxon>
    </lineage>
</organism>
<evidence type="ECO:0000256" key="1">
    <source>
        <dbReference type="ARBA" id="ARBA00009437"/>
    </source>
</evidence>
<feature type="domain" description="HTH lysR-type" evidence="5">
    <location>
        <begin position="9"/>
        <end position="66"/>
    </location>
</feature>
<dbReference type="PANTHER" id="PTHR30537">
    <property type="entry name" value="HTH-TYPE TRANSCRIPTIONAL REGULATOR"/>
    <property type="match status" value="1"/>
</dbReference>
<proteinExistence type="inferred from homology"/>
<dbReference type="Pfam" id="PF03466">
    <property type="entry name" value="LysR_substrate"/>
    <property type="match status" value="1"/>
</dbReference>
<evidence type="ECO:0000313" key="8">
    <source>
        <dbReference type="Proteomes" id="UP000430634"/>
    </source>
</evidence>
<dbReference type="EMBL" id="BMKG01000024">
    <property type="protein sequence ID" value="GGC18286.1"/>
    <property type="molecule type" value="Genomic_DNA"/>
</dbReference>
<dbReference type="Proteomes" id="UP000622638">
    <property type="component" value="Unassembled WGS sequence"/>
</dbReference>
<dbReference type="GO" id="GO:0043565">
    <property type="term" value="F:sequence-specific DNA binding"/>
    <property type="evidence" value="ECO:0007669"/>
    <property type="project" value="TreeGrafter"/>
</dbReference>